<dbReference type="STRING" id="115783.SAMN02745119_03377"/>
<feature type="domain" description="Type 4 fimbrial biogenesis protein PilX N-terminal" evidence="2">
    <location>
        <begin position="25"/>
        <end position="68"/>
    </location>
</feature>
<keyword evidence="1" id="KW-0472">Membrane</keyword>
<dbReference type="EMBL" id="FUWR01000037">
    <property type="protein sequence ID" value="SKA25324.1"/>
    <property type="molecule type" value="Genomic_DNA"/>
</dbReference>
<evidence type="ECO:0000313" key="4">
    <source>
        <dbReference type="Proteomes" id="UP000190102"/>
    </source>
</evidence>
<name>A0A1T4SAP7_9BACT</name>
<sequence length="167" mass="17535">MCCKIKYNFTRKLKCRAGASLQNEQGVILVVVLMMLLLLSILGATVLTSTTSELRIAGNFRNTQEAFYNSDGSIDFLVANASSLLTGTDSALVTTTIAVGAGVPSDLTTQFLYTGSGGLESGNSQDVKTYLYSVTMVGHSPNAGEVTIETEIGKVNYGGGGGNVLYN</sequence>
<dbReference type="AlphaFoldDB" id="A0A1T4SAP7"/>
<accession>A0A1T4SAP7</accession>
<gene>
    <name evidence="3" type="ORF">SAMN02745119_03377</name>
</gene>
<keyword evidence="1" id="KW-0812">Transmembrane</keyword>
<dbReference type="OrthoDB" id="5405878at2"/>
<organism evidence="3 4">
    <name type="scientific">Trichlorobacter thiogenes</name>
    <dbReference type="NCBI Taxonomy" id="115783"/>
    <lineage>
        <taxon>Bacteria</taxon>
        <taxon>Pseudomonadati</taxon>
        <taxon>Thermodesulfobacteriota</taxon>
        <taxon>Desulfuromonadia</taxon>
        <taxon>Geobacterales</taxon>
        <taxon>Geobacteraceae</taxon>
        <taxon>Trichlorobacter</taxon>
    </lineage>
</organism>
<evidence type="ECO:0000256" key="1">
    <source>
        <dbReference type="SAM" id="Phobius"/>
    </source>
</evidence>
<reference evidence="4" key="1">
    <citation type="submission" date="2017-02" db="EMBL/GenBank/DDBJ databases">
        <authorList>
            <person name="Varghese N."/>
            <person name="Submissions S."/>
        </authorList>
    </citation>
    <scope>NUCLEOTIDE SEQUENCE [LARGE SCALE GENOMIC DNA]</scope>
    <source>
        <strain evidence="4">ATCC BAA-34</strain>
    </source>
</reference>
<proteinExistence type="predicted"/>
<dbReference type="Proteomes" id="UP000190102">
    <property type="component" value="Unassembled WGS sequence"/>
</dbReference>
<feature type="transmembrane region" description="Helical" evidence="1">
    <location>
        <begin position="26"/>
        <end position="47"/>
    </location>
</feature>
<protein>
    <submittedName>
        <fullName evidence="3">PilX N-terminal</fullName>
    </submittedName>
</protein>
<evidence type="ECO:0000259" key="2">
    <source>
        <dbReference type="Pfam" id="PF14341"/>
    </source>
</evidence>
<dbReference type="RefSeq" id="WP_078791614.1">
    <property type="nucleotide sequence ID" value="NZ_FUWR01000037.1"/>
</dbReference>
<keyword evidence="4" id="KW-1185">Reference proteome</keyword>
<keyword evidence="1" id="KW-1133">Transmembrane helix</keyword>
<evidence type="ECO:0000313" key="3">
    <source>
        <dbReference type="EMBL" id="SKA25324.1"/>
    </source>
</evidence>
<dbReference type="InterPro" id="IPR025746">
    <property type="entry name" value="PilX_N_dom"/>
</dbReference>
<dbReference type="Pfam" id="PF14341">
    <property type="entry name" value="PilX_N"/>
    <property type="match status" value="1"/>
</dbReference>